<name>A0A8J1THF5_OWEFU</name>
<evidence type="ECO:0000256" key="6">
    <source>
        <dbReference type="RuleBase" id="RU000382"/>
    </source>
</evidence>
<dbReference type="InterPro" id="IPR015422">
    <property type="entry name" value="PyrdxlP-dep_Trfase_small"/>
</dbReference>
<dbReference type="InterPro" id="IPR002129">
    <property type="entry name" value="PyrdxlP-dep_de-COase"/>
</dbReference>
<dbReference type="Gene3D" id="3.40.640.10">
    <property type="entry name" value="Type I PLP-dependent aspartate aminotransferase-like (Major domain)"/>
    <property type="match status" value="1"/>
</dbReference>
<gene>
    <name evidence="7" type="ORF">OFUS_LOCUS4573</name>
</gene>
<protein>
    <submittedName>
        <fullName evidence="7">Uncharacterized protein</fullName>
    </submittedName>
</protein>
<dbReference type="PANTHER" id="PTHR11999">
    <property type="entry name" value="GROUP II PYRIDOXAL-5-PHOSPHATE DECARBOXYLASE"/>
    <property type="match status" value="1"/>
</dbReference>
<keyword evidence="8" id="KW-1185">Reference proteome</keyword>
<keyword evidence="3" id="KW-0210">Decarboxylase</keyword>
<sequence length="191" mass="21606">MLSYYLGIELSDSLIISPHKGLNLPWGSCALLVKHGAYLHAAMTLDFQGNCLADTQHDHYSPSEYSLELSRPFRALPLWLTLRLLGTSHFEDCIREKMALTMFCYEELKKIPDIEVGPVPELSTVAFQLKSKDNKGLDELLTKINQDGRLFLSSTKIDGELYIRLNLNSISTHTAHAKKALKIIKEFLNRS</sequence>
<dbReference type="Pfam" id="PF00282">
    <property type="entry name" value="Pyridoxal_deC"/>
    <property type="match status" value="1"/>
</dbReference>
<evidence type="ECO:0000256" key="4">
    <source>
        <dbReference type="ARBA" id="ARBA00022898"/>
    </source>
</evidence>
<keyword evidence="5 6" id="KW-0456">Lyase</keyword>
<dbReference type="InterPro" id="IPR015424">
    <property type="entry name" value="PyrdxlP-dep_Trfase"/>
</dbReference>
<dbReference type="InterPro" id="IPR010977">
    <property type="entry name" value="Aromatic_deC"/>
</dbReference>
<reference evidence="7" key="1">
    <citation type="submission" date="2022-03" db="EMBL/GenBank/DDBJ databases">
        <authorList>
            <person name="Martin C."/>
        </authorList>
    </citation>
    <scope>NUCLEOTIDE SEQUENCE</scope>
</reference>
<dbReference type="GO" id="GO:0030170">
    <property type="term" value="F:pyridoxal phosphate binding"/>
    <property type="evidence" value="ECO:0007669"/>
    <property type="project" value="InterPro"/>
</dbReference>
<dbReference type="GO" id="GO:0019752">
    <property type="term" value="P:carboxylic acid metabolic process"/>
    <property type="evidence" value="ECO:0007669"/>
    <property type="project" value="InterPro"/>
</dbReference>
<dbReference type="Gene3D" id="3.90.1150.10">
    <property type="entry name" value="Aspartate Aminotransferase, domain 1"/>
    <property type="match status" value="1"/>
</dbReference>
<comment type="cofactor">
    <cofactor evidence="1 6">
        <name>pyridoxal 5'-phosphate</name>
        <dbReference type="ChEBI" id="CHEBI:597326"/>
    </cofactor>
</comment>
<dbReference type="GO" id="GO:0016831">
    <property type="term" value="F:carboxy-lyase activity"/>
    <property type="evidence" value="ECO:0007669"/>
    <property type="project" value="UniProtKB-KW"/>
</dbReference>
<comment type="similarity">
    <text evidence="2 6">Belongs to the group II decarboxylase family.</text>
</comment>
<dbReference type="AlphaFoldDB" id="A0A8J1THF5"/>
<evidence type="ECO:0000256" key="3">
    <source>
        <dbReference type="ARBA" id="ARBA00022793"/>
    </source>
</evidence>
<dbReference type="GO" id="GO:0005737">
    <property type="term" value="C:cytoplasm"/>
    <property type="evidence" value="ECO:0007669"/>
    <property type="project" value="TreeGrafter"/>
</dbReference>
<comment type="caution">
    <text evidence="7">The sequence shown here is derived from an EMBL/GenBank/DDBJ whole genome shotgun (WGS) entry which is preliminary data.</text>
</comment>
<dbReference type="EMBL" id="CAIIXF020000002">
    <property type="protein sequence ID" value="CAH1777545.1"/>
    <property type="molecule type" value="Genomic_DNA"/>
</dbReference>
<dbReference type="InterPro" id="IPR015421">
    <property type="entry name" value="PyrdxlP-dep_Trfase_major"/>
</dbReference>
<dbReference type="PANTHER" id="PTHR11999:SF70">
    <property type="entry name" value="MIP05841P"/>
    <property type="match status" value="1"/>
</dbReference>
<evidence type="ECO:0000313" key="8">
    <source>
        <dbReference type="Proteomes" id="UP000749559"/>
    </source>
</evidence>
<dbReference type="SUPFAM" id="SSF53383">
    <property type="entry name" value="PLP-dependent transferases"/>
    <property type="match status" value="1"/>
</dbReference>
<evidence type="ECO:0000256" key="1">
    <source>
        <dbReference type="ARBA" id="ARBA00001933"/>
    </source>
</evidence>
<evidence type="ECO:0000256" key="2">
    <source>
        <dbReference type="ARBA" id="ARBA00009533"/>
    </source>
</evidence>
<dbReference type="Proteomes" id="UP000749559">
    <property type="component" value="Unassembled WGS sequence"/>
</dbReference>
<organism evidence="7 8">
    <name type="scientific">Owenia fusiformis</name>
    <name type="common">Polychaete worm</name>
    <dbReference type="NCBI Taxonomy" id="6347"/>
    <lineage>
        <taxon>Eukaryota</taxon>
        <taxon>Metazoa</taxon>
        <taxon>Spiralia</taxon>
        <taxon>Lophotrochozoa</taxon>
        <taxon>Annelida</taxon>
        <taxon>Polychaeta</taxon>
        <taxon>Sedentaria</taxon>
        <taxon>Canalipalpata</taxon>
        <taxon>Sabellida</taxon>
        <taxon>Oweniida</taxon>
        <taxon>Oweniidae</taxon>
        <taxon>Owenia</taxon>
    </lineage>
</organism>
<evidence type="ECO:0000256" key="5">
    <source>
        <dbReference type="ARBA" id="ARBA00023239"/>
    </source>
</evidence>
<dbReference type="OrthoDB" id="392571at2759"/>
<keyword evidence="4 6" id="KW-0663">Pyridoxal phosphate</keyword>
<accession>A0A8J1THF5</accession>
<proteinExistence type="inferred from homology"/>
<evidence type="ECO:0000313" key="7">
    <source>
        <dbReference type="EMBL" id="CAH1777545.1"/>
    </source>
</evidence>